<feature type="transmembrane region" description="Helical" evidence="7">
    <location>
        <begin position="259"/>
        <end position="277"/>
    </location>
</feature>
<feature type="transmembrane region" description="Helical" evidence="7">
    <location>
        <begin position="119"/>
        <end position="138"/>
    </location>
</feature>
<keyword evidence="10" id="KW-1185">Reference proteome</keyword>
<feature type="transmembrane region" description="Helical" evidence="7">
    <location>
        <begin position="199"/>
        <end position="216"/>
    </location>
</feature>
<keyword evidence="3" id="KW-1003">Cell membrane</keyword>
<keyword evidence="6 7" id="KW-0472">Membrane</keyword>
<evidence type="ECO:0000256" key="3">
    <source>
        <dbReference type="ARBA" id="ARBA00022475"/>
    </source>
</evidence>
<dbReference type="EMBL" id="VTOZ01000006">
    <property type="protein sequence ID" value="TYZ29825.1"/>
    <property type="molecule type" value="Genomic_DNA"/>
</dbReference>
<dbReference type="Pfam" id="PF01757">
    <property type="entry name" value="Acyl_transf_3"/>
    <property type="match status" value="1"/>
</dbReference>
<accession>A0A5D6WRJ9</accession>
<feature type="transmembrane region" description="Helical" evidence="7">
    <location>
        <begin position="228"/>
        <end position="247"/>
    </location>
</feature>
<feature type="transmembrane region" description="Helical" evidence="7">
    <location>
        <begin position="170"/>
        <end position="187"/>
    </location>
</feature>
<dbReference type="InterPro" id="IPR002656">
    <property type="entry name" value="Acyl_transf_3_dom"/>
</dbReference>
<feature type="transmembrane region" description="Helical" evidence="7">
    <location>
        <begin position="283"/>
        <end position="305"/>
    </location>
</feature>
<organism evidence="9 10">
    <name type="scientific">Selenomonas caprae</name>
    <dbReference type="NCBI Taxonomy" id="2606905"/>
    <lineage>
        <taxon>Bacteria</taxon>
        <taxon>Bacillati</taxon>
        <taxon>Bacillota</taxon>
        <taxon>Negativicutes</taxon>
        <taxon>Selenomonadales</taxon>
        <taxon>Selenomonadaceae</taxon>
        <taxon>Selenomonas</taxon>
    </lineage>
</organism>
<dbReference type="GO" id="GO:0009246">
    <property type="term" value="P:enterobacterial common antigen biosynthetic process"/>
    <property type="evidence" value="ECO:0007669"/>
    <property type="project" value="TreeGrafter"/>
</dbReference>
<evidence type="ECO:0000313" key="10">
    <source>
        <dbReference type="Proteomes" id="UP000322783"/>
    </source>
</evidence>
<proteinExistence type="inferred from homology"/>
<sequence length="319" mass="37869">MLTLKRERSRNLDNVKWILTLLIVLYHISYMDVNQGNDYLFFMFIKNFGDCVVPAFTLISGYLFWRNVDSMQVVKTKMYKRIYTLLIPYLLWNIINSLMFRDNIDILHNIIFWDSSPHFWYIFMLIVYAVIAPVLYYVYKRNVLIVFMVISQLVYIFIKGDNILHSRFIWLLYTWGGLCGVMLPSLIDKMEKTSKDNKVYLACGSVLLYLLLGVFMSGNDISMGLKVWLYAVRGILLIVGMFWLPLLPFGKMTDFKYSFWLFAIHYWLDAYVESILWRHFPPMQYQFLTWMVVIVIGLILGAVIYRFMPKMFGVLNGNR</sequence>
<evidence type="ECO:0000256" key="5">
    <source>
        <dbReference type="ARBA" id="ARBA00022989"/>
    </source>
</evidence>
<evidence type="ECO:0000256" key="4">
    <source>
        <dbReference type="ARBA" id="ARBA00022692"/>
    </source>
</evidence>
<reference evidence="9 10" key="1">
    <citation type="submission" date="2019-08" db="EMBL/GenBank/DDBJ databases">
        <title>Selenomonas sp. mPRGC5 and Selenomonas sp. mPRGC8 isolated from ruminal fluid of dairy goat (Capra hircus).</title>
        <authorList>
            <person name="Poothong S."/>
            <person name="Nuengjamnong C."/>
            <person name="Tanasupawat S."/>
        </authorList>
    </citation>
    <scope>NUCLEOTIDE SEQUENCE [LARGE SCALE GENOMIC DNA]</scope>
    <source>
        <strain evidence="10">mPRGC8</strain>
    </source>
</reference>
<evidence type="ECO:0000256" key="1">
    <source>
        <dbReference type="ARBA" id="ARBA00004651"/>
    </source>
</evidence>
<protein>
    <submittedName>
        <fullName evidence="9">Acyltransferase</fullName>
    </submittedName>
</protein>
<keyword evidence="9" id="KW-0808">Transferase</keyword>
<dbReference type="PANTHER" id="PTHR40074">
    <property type="entry name" value="O-ACETYLTRANSFERASE WECH"/>
    <property type="match status" value="1"/>
</dbReference>
<evidence type="ECO:0000313" key="9">
    <source>
        <dbReference type="EMBL" id="TYZ29825.1"/>
    </source>
</evidence>
<comment type="similarity">
    <text evidence="2">Belongs to the acyltransferase 3 family.</text>
</comment>
<dbReference type="AlphaFoldDB" id="A0A5D6WRJ9"/>
<comment type="caution">
    <text evidence="9">The sequence shown here is derived from an EMBL/GenBank/DDBJ whole genome shotgun (WGS) entry which is preliminary data.</text>
</comment>
<feature type="transmembrane region" description="Helical" evidence="7">
    <location>
        <begin position="82"/>
        <end position="99"/>
    </location>
</feature>
<feature type="transmembrane region" description="Helical" evidence="7">
    <location>
        <begin position="39"/>
        <end position="62"/>
    </location>
</feature>
<evidence type="ECO:0000256" key="7">
    <source>
        <dbReference type="SAM" id="Phobius"/>
    </source>
</evidence>
<dbReference type="GO" id="GO:0005886">
    <property type="term" value="C:plasma membrane"/>
    <property type="evidence" value="ECO:0007669"/>
    <property type="project" value="UniProtKB-SubCell"/>
</dbReference>
<dbReference type="GO" id="GO:0016413">
    <property type="term" value="F:O-acetyltransferase activity"/>
    <property type="evidence" value="ECO:0007669"/>
    <property type="project" value="TreeGrafter"/>
</dbReference>
<keyword evidence="9" id="KW-0012">Acyltransferase</keyword>
<feature type="transmembrane region" description="Helical" evidence="7">
    <location>
        <begin position="15"/>
        <end position="33"/>
    </location>
</feature>
<keyword evidence="4 7" id="KW-0812">Transmembrane</keyword>
<dbReference type="PANTHER" id="PTHR40074:SF2">
    <property type="entry name" value="O-ACETYLTRANSFERASE WECH"/>
    <property type="match status" value="1"/>
</dbReference>
<gene>
    <name evidence="9" type="ORF">FZ041_04365</name>
</gene>
<evidence type="ECO:0000256" key="6">
    <source>
        <dbReference type="ARBA" id="ARBA00023136"/>
    </source>
</evidence>
<dbReference type="Proteomes" id="UP000322783">
    <property type="component" value="Unassembled WGS sequence"/>
</dbReference>
<evidence type="ECO:0000259" key="8">
    <source>
        <dbReference type="Pfam" id="PF01757"/>
    </source>
</evidence>
<feature type="domain" description="Acyltransferase 3" evidence="8">
    <location>
        <begin position="11"/>
        <end position="304"/>
    </location>
</feature>
<feature type="transmembrane region" description="Helical" evidence="7">
    <location>
        <begin position="143"/>
        <end position="158"/>
    </location>
</feature>
<evidence type="ECO:0000256" key="2">
    <source>
        <dbReference type="ARBA" id="ARBA00007400"/>
    </source>
</evidence>
<keyword evidence="5 7" id="KW-1133">Transmembrane helix</keyword>
<name>A0A5D6WRJ9_9FIRM</name>
<comment type="subcellular location">
    <subcellularLocation>
        <location evidence="1">Cell membrane</location>
        <topology evidence="1">Multi-pass membrane protein</topology>
    </subcellularLocation>
</comment>